<evidence type="ECO:0000256" key="8">
    <source>
        <dbReference type="SAM" id="MobiDB-lite"/>
    </source>
</evidence>
<feature type="domain" description="Glycosyltransferase RgtA/B/C/D-like" evidence="10">
    <location>
        <begin position="83"/>
        <end position="236"/>
    </location>
</feature>
<dbReference type="AlphaFoldDB" id="A0A1G7WMM8"/>
<dbReference type="GO" id="GO:0010041">
    <property type="term" value="P:response to iron(III) ion"/>
    <property type="evidence" value="ECO:0007669"/>
    <property type="project" value="TreeGrafter"/>
</dbReference>
<dbReference type="InterPro" id="IPR050297">
    <property type="entry name" value="LipidA_mod_glycosyltrf_83"/>
</dbReference>
<dbReference type="Pfam" id="PF24878">
    <property type="entry name" value="YkcB_C"/>
    <property type="match status" value="1"/>
</dbReference>
<evidence type="ECO:0000313" key="12">
    <source>
        <dbReference type="EMBL" id="SDG73139.1"/>
    </source>
</evidence>
<sequence>MGVTLDERHEPGPAAPPARPGRPRWERPALGALLAGTAVLYLWNLGATGYGNSFYAAAVQAGTRSGTALFFGSLDPENLITVDKPPASLWVMELSTRLFGFSSWAMLVPQALMAVAAVALLWATVRRVAGPGAGLLAGALLALTPVAALMFKYDNPDALLVLLLVVAGYCTVRALVRASTRWILLAGLAIGFAFLAKELQAFLVVPGPALAYLWAAPTALRRRIAQLLGAGAAIVVGAGWWVLAVALWPAADRPYIGGSTNDSELGRAFGYNGLGRIFGQGLFGGRGAGAAAAADAADAAGGPGGRGGVGDFGGFGGMGGQAGILRMFESQVGGQVSWLLPAALILLVAGLWFTRRSPRTDLTRAALLLWGGWTVVGAVVLSLMQGTFHPYYTLVLVPGIVGLVVVGGRQAWLAQATLLGRLVLTGTTVVTAVWSFVLLDRTPQFLPWLRWTVLLLGVVLGLLLWIVLAVPSALRGRLGVAVLAAAVVVGVAGPAAYAVETALTPHRGGGVTAGPAVATGGAAFRAAGGAAAAAGRARLAAGGGGFGDAVPNGQVATLLETAGTRWSAATVGSSAAASLELASGTAVMALGGFTGSDRAPTLAEFQTDVQAGLVHYLVLPEGGGTRGGGVGAAITQWVQQHYAADTVGGQTVYDLAAR</sequence>
<protein>
    <submittedName>
        <fullName evidence="12">4-amino-4-deoxy-L-arabinose transferase</fullName>
    </submittedName>
</protein>
<dbReference type="EMBL" id="FNBE01000014">
    <property type="protein sequence ID" value="SDG73139.1"/>
    <property type="molecule type" value="Genomic_DNA"/>
</dbReference>
<feature type="region of interest" description="Disordered" evidence="8">
    <location>
        <begin position="1"/>
        <end position="23"/>
    </location>
</feature>
<dbReference type="GO" id="GO:0009103">
    <property type="term" value="P:lipopolysaccharide biosynthetic process"/>
    <property type="evidence" value="ECO:0007669"/>
    <property type="project" value="UniProtKB-ARBA"/>
</dbReference>
<organism evidence="12 13">
    <name type="scientific">Pseudonocardia oroxyli</name>
    <dbReference type="NCBI Taxonomy" id="366584"/>
    <lineage>
        <taxon>Bacteria</taxon>
        <taxon>Bacillati</taxon>
        <taxon>Actinomycetota</taxon>
        <taxon>Actinomycetes</taxon>
        <taxon>Pseudonocardiales</taxon>
        <taxon>Pseudonocardiaceae</taxon>
        <taxon>Pseudonocardia</taxon>
    </lineage>
</organism>
<feature type="transmembrane region" description="Helical" evidence="9">
    <location>
        <begin position="182"/>
        <end position="215"/>
    </location>
</feature>
<dbReference type="RefSeq" id="WP_093087933.1">
    <property type="nucleotide sequence ID" value="NZ_FNBE01000014.1"/>
</dbReference>
<reference evidence="12 13" key="1">
    <citation type="submission" date="2016-10" db="EMBL/GenBank/DDBJ databases">
        <authorList>
            <person name="de Groot N.N."/>
        </authorList>
    </citation>
    <scope>NUCLEOTIDE SEQUENCE [LARGE SCALE GENOMIC DNA]</scope>
    <source>
        <strain evidence="12 13">CGMCC 4.3143</strain>
    </source>
</reference>
<evidence type="ECO:0000256" key="9">
    <source>
        <dbReference type="SAM" id="Phobius"/>
    </source>
</evidence>
<evidence type="ECO:0000256" key="2">
    <source>
        <dbReference type="ARBA" id="ARBA00022475"/>
    </source>
</evidence>
<evidence type="ECO:0000259" key="10">
    <source>
        <dbReference type="Pfam" id="PF13231"/>
    </source>
</evidence>
<keyword evidence="6 9" id="KW-1133">Transmembrane helix</keyword>
<feature type="transmembrane region" description="Helical" evidence="9">
    <location>
        <begin position="365"/>
        <end position="384"/>
    </location>
</feature>
<evidence type="ECO:0000259" key="11">
    <source>
        <dbReference type="Pfam" id="PF24878"/>
    </source>
</evidence>
<feature type="transmembrane region" description="Helical" evidence="9">
    <location>
        <begin position="418"/>
        <end position="439"/>
    </location>
</feature>
<evidence type="ECO:0000256" key="5">
    <source>
        <dbReference type="ARBA" id="ARBA00022692"/>
    </source>
</evidence>
<evidence type="ECO:0000256" key="7">
    <source>
        <dbReference type="ARBA" id="ARBA00023136"/>
    </source>
</evidence>
<comment type="subcellular location">
    <subcellularLocation>
        <location evidence="1">Cell membrane</location>
        <topology evidence="1">Multi-pass membrane protein</topology>
    </subcellularLocation>
</comment>
<dbReference type="GO" id="GO:0005886">
    <property type="term" value="C:plasma membrane"/>
    <property type="evidence" value="ECO:0007669"/>
    <property type="project" value="UniProtKB-SubCell"/>
</dbReference>
<feature type="transmembrane region" description="Helical" evidence="9">
    <location>
        <begin position="451"/>
        <end position="471"/>
    </location>
</feature>
<dbReference type="Pfam" id="PF13231">
    <property type="entry name" value="PMT_2"/>
    <property type="match status" value="1"/>
</dbReference>
<keyword evidence="3" id="KW-0328">Glycosyltransferase</keyword>
<accession>A0A1G7WMM8</accession>
<feature type="transmembrane region" description="Helical" evidence="9">
    <location>
        <begin position="227"/>
        <end position="251"/>
    </location>
</feature>
<evidence type="ECO:0000256" key="3">
    <source>
        <dbReference type="ARBA" id="ARBA00022676"/>
    </source>
</evidence>
<evidence type="ECO:0000256" key="1">
    <source>
        <dbReference type="ARBA" id="ARBA00004651"/>
    </source>
</evidence>
<feature type="domain" description="Putative mannosyltransferase YkcA/B-like C-terminal" evidence="11">
    <location>
        <begin position="561"/>
        <end position="641"/>
    </location>
</feature>
<dbReference type="STRING" id="366584.SAMN05216377_114182"/>
<feature type="transmembrane region" description="Helical" evidence="9">
    <location>
        <begin position="158"/>
        <end position="176"/>
    </location>
</feature>
<dbReference type="GO" id="GO:0016763">
    <property type="term" value="F:pentosyltransferase activity"/>
    <property type="evidence" value="ECO:0007669"/>
    <property type="project" value="TreeGrafter"/>
</dbReference>
<feature type="compositionally biased region" description="Basic and acidic residues" evidence="8">
    <location>
        <begin position="1"/>
        <end position="11"/>
    </location>
</feature>
<feature type="transmembrane region" description="Helical" evidence="9">
    <location>
        <begin position="478"/>
        <end position="497"/>
    </location>
</feature>
<dbReference type="InterPro" id="IPR038731">
    <property type="entry name" value="RgtA/B/C-like"/>
</dbReference>
<evidence type="ECO:0000313" key="13">
    <source>
        <dbReference type="Proteomes" id="UP000198967"/>
    </source>
</evidence>
<feature type="transmembrane region" description="Helical" evidence="9">
    <location>
        <begin position="128"/>
        <end position="151"/>
    </location>
</feature>
<dbReference type="OrthoDB" id="5241882at2"/>
<dbReference type="PANTHER" id="PTHR33908:SF3">
    <property type="entry name" value="UNDECAPRENYL PHOSPHATE-ALPHA-4-AMINO-4-DEOXY-L-ARABINOSE ARABINOSYL TRANSFERASE"/>
    <property type="match status" value="1"/>
</dbReference>
<keyword evidence="4 12" id="KW-0808">Transferase</keyword>
<gene>
    <name evidence="12" type="ORF">SAMN05216377_114182</name>
</gene>
<feature type="transmembrane region" description="Helical" evidence="9">
    <location>
        <begin position="336"/>
        <end position="353"/>
    </location>
</feature>
<dbReference type="Proteomes" id="UP000198967">
    <property type="component" value="Unassembled WGS sequence"/>
</dbReference>
<dbReference type="InterPro" id="IPR056785">
    <property type="entry name" value="YkcA/B-like_C"/>
</dbReference>
<evidence type="ECO:0000256" key="6">
    <source>
        <dbReference type="ARBA" id="ARBA00022989"/>
    </source>
</evidence>
<keyword evidence="13" id="KW-1185">Reference proteome</keyword>
<evidence type="ECO:0000256" key="4">
    <source>
        <dbReference type="ARBA" id="ARBA00022679"/>
    </source>
</evidence>
<feature type="transmembrane region" description="Helical" evidence="9">
    <location>
        <begin position="98"/>
        <end position="122"/>
    </location>
</feature>
<proteinExistence type="predicted"/>
<feature type="transmembrane region" description="Helical" evidence="9">
    <location>
        <begin position="390"/>
        <end position="406"/>
    </location>
</feature>
<keyword evidence="7 9" id="KW-0472">Membrane</keyword>
<keyword evidence="2" id="KW-1003">Cell membrane</keyword>
<dbReference type="PANTHER" id="PTHR33908">
    <property type="entry name" value="MANNOSYLTRANSFERASE YKCB-RELATED"/>
    <property type="match status" value="1"/>
</dbReference>
<keyword evidence="5 9" id="KW-0812">Transmembrane</keyword>
<name>A0A1G7WMM8_PSEOR</name>